<dbReference type="PANTHER" id="PTHR46743:SF2">
    <property type="entry name" value="TEICHOIC ACIDS EXPORT ATP-BINDING PROTEIN TAGH"/>
    <property type="match status" value="1"/>
</dbReference>
<dbReference type="InterPro" id="IPR015860">
    <property type="entry name" value="ABC_transpr_TagH-like"/>
</dbReference>
<protein>
    <recommendedName>
        <fullName evidence="5">ABC transporter domain-containing protein</fullName>
    </recommendedName>
</protein>
<evidence type="ECO:0000256" key="1">
    <source>
        <dbReference type="ARBA" id="ARBA00005417"/>
    </source>
</evidence>
<dbReference type="InterPro" id="IPR027417">
    <property type="entry name" value="P-loop_NTPase"/>
</dbReference>
<dbReference type="GO" id="GO:0140359">
    <property type="term" value="F:ABC-type transporter activity"/>
    <property type="evidence" value="ECO:0007669"/>
    <property type="project" value="InterPro"/>
</dbReference>
<dbReference type="PROSITE" id="PS50893">
    <property type="entry name" value="ABC_TRANSPORTER_2"/>
    <property type="match status" value="1"/>
</dbReference>
<evidence type="ECO:0000259" key="5">
    <source>
        <dbReference type="PROSITE" id="PS50893"/>
    </source>
</evidence>
<feature type="domain" description="ABC transporter" evidence="5">
    <location>
        <begin position="24"/>
        <end position="211"/>
    </location>
</feature>
<keyword evidence="3" id="KW-0547">Nucleotide-binding</keyword>
<reference evidence="6" key="1">
    <citation type="journal article" date="2014" name="Front. Microbiol.">
        <title>High frequency of phylogenetically diverse reductive dehalogenase-homologous genes in deep subseafloor sedimentary metagenomes.</title>
        <authorList>
            <person name="Kawai M."/>
            <person name="Futagami T."/>
            <person name="Toyoda A."/>
            <person name="Takaki Y."/>
            <person name="Nishi S."/>
            <person name="Hori S."/>
            <person name="Arai W."/>
            <person name="Tsubouchi T."/>
            <person name="Morono Y."/>
            <person name="Uchiyama I."/>
            <person name="Ito T."/>
            <person name="Fujiyama A."/>
            <person name="Inagaki F."/>
            <person name="Takami H."/>
        </authorList>
    </citation>
    <scope>NUCLEOTIDE SEQUENCE</scope>
    <source>
        <strain evidence="6">Expedition CK06-06</strain>
    </source>
</reference>
<dbReference type="AlphaFoldDB" id="X1U976"/>
<evidence type="ECO:0000256" key="4">
    <source>
        <dbReference type="ARBA" id="ARBA00022840"/>
    </source>
</evidence>
<evidence type="ECO:0000256" key="3">
    <source>
        <dbReference type="ARBA" id="ARBA00022741"/>
    </source>
</evidence>
<dbReference type="CDD" id="cd03220">
    <property type="entry name" value="ABC_KpsT_Wzt"/>
    <property type="match status" value="1"/>
</dbReference>
<sequence>MKPIVFKNVSKFYRRRGRKPTLSEVASNVSRAIRGRSSLSSAKIVALDNVSFEVNKGEVLGIIGPNGAGKTTILSLIAGVTRQTLGNIEVRGRVAPLIALGAGFHPELTGRENIYLNSIIMGMTKKEVQRKFDFIVDFAELGEFLDTPVKRYSSGMHARLGFATAIHTDPEILLVDEVLAVGDFGFQQKCFSYIDGLKQKGTTIILVSHNLS</sequence>
<proteinExistence type="inferred from homology"/>
<keyword evidence="4" id="KW-0067">ATP-binding</keyword>
<comment type="caution">
    <text evidence="6">The sequence shown here is derived from an EMBL/GenBank/DDBJ whole genome shotgun (WGS) entry which is preliminary data.</text>
</comment>
<dbReference type="Gene3D" id="3.40.50.300">
    <property type="entry name" value="P-loop containing nucleotide triphosphate hydrolases"/>
    <property type="match status" value="1"/>
</dbReference>
<dbReference type="GO" id="GO:0016887">
    <property type="term" value="F:ATP hydrolysis activity"/>
    <property type="evidence" value="ECO:0007669"/>
    <property type="project" value="InterPro"/>
</dbReference>
<gene>
    <name evidence="6" type="ORF">S12H4_51447</name>
</gene>
<comment type="similarity">
    <text evidence="1">Belongs to the ABC transporter superfamily.</text>
</comment>
<dbReference type="SUPFAM" id="SSF52540">
    <property type="entry name" value="P-loop containing nucleoside triphosphate hydrolases"/>
    <property type="match status" value="1"/>
</dbReference>
<dbReference type="EMBL" id="BARW01032515">
    <property type="protein sequence ID" value="GAJ14014.1"/>
    <property type="molecule type" value="Genomic_DNA"/>
</dbReference>
<evidence type="ECO:0000256" key="2">
    <source>
        <dbReference type="ARBA" id="ARBA00022448"/>
    </source>
</evidence>
<keyword evidence="2" id="KW-0813">Transport</keyword>
<dbReference type="GO" id="GO:0005524">
    <property type="term" value="F:ATP binding"/>
    <property type="evidence" value="ECO:0007669"/>
    <property type="project" value="UniProtKB-KW"/>
</dbReference>
<dbReference type="PANTHER" id="PTHR46743">
    <property type="entry name" value="TEICHOIC ACIDS EXPORT ATP-BINDING PROTEIN TAGH"/>
    <property type="match status" value="1"/>
</dbReference>
<dbReference type="Pfam" id="PF00005">
    <property type="entry name" value="ABC_tran"/>
    <property type="match status" value="1"/>
</dbReference>
<name>X1U976_9ZZZZ</name>
<dbReference type="InterPro" id="IPR003439">
    <property type="entry name" value="ABC_transporter-like_ATP-bd"/>
</dbReference>
<evidence type="ECO:0000313" key="6">
    <source>
        <dbReference type="EMBL" id="GAJ14014.1"/>
    </source>
</evidence>
<dbReference type="InterPro" id="IPR050683">
    <property type="entry name" value="Bact_Polysacc_Export_ATP-bd"/>
</dbReference>
<feature type="non-terminal residue" evidence="6">
    <location>
        <position position="212"/>
    </location>
</feature>
<dbReference type="GO" id="GO:0016020">
    <property type="term" value="C:membrane"/>
    <property type="evidence" value="ECO:0007669"/>
    <property type="project" value="InterPro"/>
</dbReference>
<accession>X1U976</accession>
<organism evidence="6">
    <name type="scientific">marine sediment metagenome</name>
    <dbReference type="NCBI Taxonomy" id="412755"/>
    <lineage>
        <taxon>unclassified sequences</taxon>
        <taxon>metagenomes</taxon>
        <taxon>ecological metagenomes</taxon>
    </lineage>
</organism>